<dbReference type="PRINTS" id="PR00952">
    <property type="entry name" value="TYPE3IMQPROT"/>
</dbReference>
<keyword evidence="4 9" id="KW-1003">Cell membrane</keyword>
<dbReference type="GO" id="GO:0044780">
    <property type="term" value="P:bacterial-type flagellum assembly"/>
    <property type="evidence" value="ECO:0007669"/>
    <property type="project" value="InterPro"/>
</dbReference>
<evidence type="ECO:0000256" key="5">
    <source>
        <dbReference type="ARBA" id="ARBA00022692"/>
    </source>
</evidence>
<feature type="transmembrane region" description="Helical" evidence="9">
    <location>
        <begin position="20"/>
        <end position="39"/>
    </location>
</feature>
<dbReference type="EMBL" id="MZGV01000010">
    <property type="protein sequence ID" value="OPJ63266.1"/>
    <property type="molecule type" value="Genomic_DNA"/>
</dbReference>
<evidence type="ECO:0000256" key="6">
    <source>
        <dbReference type="ARBA" id="ARBA00022989"/>
    </source>
</evidence>
<dbReference type="PANTHER" id="PTHR34040">
    <property type="entry name" value="FLAGELLAR BIOSYNTHETIC PROTEIN FLIQ"/>
    <property type="match status" value="1"/>
</dbReference>
<dbReference type="GO" id="GO:0009425">
    <property type="term" value="C:bacterial-type flagellum basal body"/>
    <property type="evidence" value="ECO:0007669"/>
    <property type="project" value="UniProtKB-SubCell"/>
</dbReference>
<keyword evidence="10" id="KW-0969">Cilium</keyword>
<sequence length="88" mass="9553">MSENLLIGILKDSINAAVMISAPFLLTGIVVGLAISIFQATTQIQEQTLTFVPKLVAMALVALFAGSWMLHQLVDFTKNIFNMISKIS</sequence>
<dbReference type="AlphaFoldDB" id="A0A1V4ITK9"/>
<dbReference type="STRING" id="1450648.CLORY_13490"/>
<accession>A0A1V4ITK9</accession>
<evidence type="ECO:0000313" key="11">
    <source>
        <dbReference type="Proteomes" id="UP000190080"/>
    </source>
</evidence>
<evidence type="ECO:0000256" key="2">
    <source>
        <dbReference type="ARBA" id="ARBA00006156"/>
    </source>
</evidence>
<dbReference type="PANTHER" id="PTHR34040:SF2">
    <property type="entry name" value="FLAGELLAR BIOSYNTHETIC PROTEIN FLIQ"/>
    <property type="match status" value="1"/>
</dbReference>
<comment type="function">
    <text evidence="9">Role in flagellar biosynthesis.</text>
</comment>
<protein>
    <recommendedName>
        <fullName evidence="3 9">Flagellar biosynthetic protein FliQ</fullName>
    </recommendedName>
</protein>
<keyword evidence="7 9" id="KW-0472">Membrane</keyword>
<dbReference type="GO" id="GO:0005886">
    <property type="term" value="C:plasma membrane"/>
    <property type="evidence" value="ECO:0007669"/>
    <property type="project" value="UniProtKB-SubCell"/>
</dbReference>
<keyword evidence="10" id="KW-0966">Cell projection</keyword>
<keyword evidence="5 9" id="KW-0812">Transmembrane</keyword>
<comment type="subcellular location">
    <subcellularLocation>
        <location evidence="1 9">Cell membrane</location>
        <topology evidence="1">Multi-pass membrane protein</topology>
    </subcellularLocation>
    <subcellularLocation>
        <location evidence="9">Bacterial flagellum basal body</location>
    </subcellularLocation>
</comment>
<keyword evidence="8 9" id="KW-0975">Bacterial flagellum</keyword>
<reference evidence="10 11" key="1">
    <citation type="submission" date="2017-03" db="EMBL/GenBank/DDBJ databases">
        <title>Genome sequence of Clostridium oryzae DSM 28571.</title>
        <authorList>
            <person name="Poehlein A."/>
            <person name="Daniel R."/>
        </authorList>
    </citation>
    <scope>NUCLEOTIDE SEQUENCE [LARGE SCALE GENOMIC DNA]</scope>
    <source>
        <strain evidence="10 11">DSM 28571</strain>
    </source>
</reference>
<keyword evidence="6 9" id="KW-1133">Transmembrane helix</keyword>
<dbReference type="PIRSF" id="PIRSF004669">
    <property type="entry name" value="FliQ"/>
    <property type="match status" value="1"/>
</dbReference>
<evidence type="ECO:0000256" key="7">
    <source>
        <dbReference type="ARBA" id="ARBA00023136"/>
    </source>
</evidence>
<organism evidence="10 11">
    <name type="scientific">Clostridium oryzae</name>
    <dbReference type="NCBI Taxonomy" id="1450648"/>
    <lineage>
        <taxon>Bacteria</taxon>
        <taxon>Bacillati</taxon>
        <taxon>Bacillota</taxon>
        <taxon>Clostridia</taxon>
        <taxon>Eubacteriales</taxon>
        <taxon>Clostridiaceae</taxon>
        <taxon>Clostridium</taxon>
    </lineage>
</organism>
<evidence type="ECO:0000256" key="3">
    <source>
        <dbReference type="ARBA" id="ARBA00021718"/>
    </source>
</evidence>
<name>A0A1V4ITK9_9CLOT</name>
<keyword evidence="10" id="KW-0282">Flagellum</keyword>
<proteinExistence type="inferred from homology"/>
<evidence type="ECO:0000256" key="8">
    <source>
        <dbReference type="ARBA" id="ARBA00023143"/>
    </source>
</evidence>
<evidence type="ECO:0000313" key="10">
    <source>
        <dbReference type="EMBL" id="OPJ63266.1"/>
    </source>
</evidence>
<gene>
    <name evidence="9 10" type="primary">fliQ</name>
    <name evidence="10" type="ORF">CLORY_13490</name>
</gene>
<feature type="transmembrane region" description="Helical" evidence="9">
    <location>
        <begin position="51"/>
        <end position="70"/>
    </location>
</feature>
<dbReference type="RefSeq" id="WP_079422762.1">
    <property type="nucleotide sequence ID" value="NZ_MZGV01000010.1"/>
</dbReference>
<dbReference type="InterPro" id="IPR002191">
    <property type="entry name" value="Bac_export_3"/>
</dbReference>
<keyword evidence="11" id="KW-1185">Reference proteome</keyword>
<evidence type="ECO:0000256" key="1">
    <source>
        <dbReference type="ARBA" id="ARBA00004651"/>
    </source>
</evidence>
<comment type="caution">
    <text evidence="10">The sequence shown here is derived from an EMBL/GenBank/DDBJ whole genome shotgun (WGS) entry which is preliminary data.</text>
</comment>
<evidence type="ECO:0000256" key="4">
    <source>
        <dbReference type="ARBA" id="ARBA00022475"/>
    </source>
</evidence>
<dbReference type="GO" id="GO:0009306">
    <property type="term" value="P:protein secretion"/>
    <property type="evidence" value="ECO:0007669"/>
    <property type="project" value="InterPro"/>
</dbReference>
<dbReference type="OrthoDB" id="9806440at2"/>
<dbReference type="NCBIfam" id="TIGR01402">
    <property type="entry name" value="fliQ"/>
    <property type="match status" value="1"/>
</dbReference>
<comment type="similarity">
    <text evidence="2 9">Belongs to the FliQ/MopD/SpaQ family.</text>
</comment>
<dbReference type="Proteomes" id="UP000190080">
    <property type="component" value="Unassembled WGS sequence"/>
</dbReference>
<evidence type="ECO:0000256" key="9">
    <source>
        <dbReference type="RuleBase" id="RU364090"/>
    </source>
</evidence>
<dbReference type="Pfam" id="PF01313">
    <property type="entry name" value="Bac_export_3"/>
    <property type="match status" value="1"/>
</dbReference>
<dbReference type="InterPro" id="IPR006305">
    <property type="entry name" value="FliQ"/>
</dbReference>